<feature type="domain" description="Heterokaryon incompatibility" evidence="1">
    <location>
        <begin position="55"/>
        <end position="187"/>
    </location>
</feature>
<evidence type="ECO:0000259" key="1">
    <source>
        <dbReference type="Pfam" id="PF06985"/>
    </source>
</evidence>
<dbReference type="EMBL" id="KZ613968">
    <property type="protein sequence ID" value="PMD30282.1"/>
    <property type="molecule type" value="Genomic_DNA"/>
</dbReference>
<accession>A0A2J6QVJ7</accession>
<dbReference type="InterPro" id="IPR052895">
    <property type="entry name" value="HetReg/Transcr_Mod"/>
</dbReference>
<dbReference type="Proteomes" id="UP000235786">
    <property type="component" value="Unassembled WGS sequence"/>
</dbReference>
<protein>
    <submittedName>
        <fullName evidence="2">HET-domain-containing protein</fullName>
    </submittedName>
</protein>
<name>A0A2J6QVJ7_HYAVF</name>
<proteinExistence type="predicted"/>
<dbReference type="PANTHER" id="PTHR24148">
    <property type="entry name" value="ANKYRIN REPEAT DOMAIN-CONTAINING PROTEIN 39 HOMOLOG-RELATED"/>
    <property type="match status" value="1"/>
</dbReference>
<dbReference type="STRING" id="1149755.A0A2J6QVJ7"/>
<dbReference type="Pfam" id="PF06985">
    <property type="entry name" value="HET"/>
    <property type="match status" value="1"/>
</dbReference>
<dbReference type="OrthoDB" id="3556528at2759"/>
<dbReference type="AlphaFoldDB" id="A0A2J6QVJ7"/>
<organism evidence="2 3">
    <name type="scientific">Hyaloscypha variabilis (strain UAMH 11265 / GT02V1 / F)</name>
    <name type="common">Meliniomyces variabilis</name>
    <dbReference type="NCBI Taxonomy" id="1149755"/>
    <lineage>
        <taxon>Eukaryota</taxon>
        <taxon>Fungi</taxon>
        <taxon>Dikarya</taxon>
        <taxon>Ascomycota</taxon>
        <taxon>Pezizomycotina</taxon>
        <taxon>Leotiomycetes</taxon>
        <taxon>Helotiales</taxon>
        <taxon>Hyaloscyphaceae</taxon>
        <taxon>Hyaloscypha</taxon>
        <taxon>Hyaloscypha variabilis</taxon>
    </lineage>
</organism>
<sequence>MATPHQEPYEYIPITEPDGIRLIVLQPSSERAAAVHCSIIHTTLRHAREEIFEHYTALSYVWGDTNDTTFISVEGHRLQVTKNLECALRYLRDEKRVLHVWADGVCINQQDNDEKGKQVQQMGEIYEIAHHTVIFLGECDAATKAVLIEMLACHENGIAYPKAEEGRLILKRILARPWFYRIWILQELVMSHDPRLQLGNIRFPWRTLSRLKALFPDQEARYRASNDLGPEACFSHPTQANLGNVSTNLMGSFQVVDQMNKAKSVFEKSQVDSKYSTEGKAGESTTSKDMFSETVDPLLSAMDARRGFLASDPRDRVFAHLGFGDYLGLTPDYGMNCQQVFKTFAERHTSATDSIDIFSYVEDIELEHRMKGLPTWAPDWTRRQENPRYRVLTSQASASWYGKTIYGGDESRPNSSFGAHNFQAGCFTSKAFYMASITKLGRVFDTTSYERKSIYKSDLTRCTLSWMLDQSGIENVEKELNEMFQYNERSFGEFAAGELQSAKEKDGCLLDGRRLAVLECNPSPVLGRPRLINSFALVPASSKEGDLIYYPQWSTLSHVLRPVGTPYGNHPKENKTVHMIGVCFSALFTFRDYLRTWMNYELEGEKQGPAEFITIY</sequence>
<keyword evidence="3" id="KW-1185">Reference proteome</keyword>
<gene>
    <name evidence="2" type="ORF">L207DRAFT_520397</name>
</gene>
<evidence type="ECO:0000313" key="2">
    <source>
        <dbReference type="EMBL" id="PMD30282.1"/>
    </source>
</evidence>
<reference evidence="2 3" key="1">
    <citation type="submission" date="2016-04" db="EMBL/GenBank/DDBJ databases">
        <title>A degradative enzymes factory behind the ericoid mycorrhizal symbiosis.</title>
        <authorList>
            <consortium name="DOE Joint Genome Institute"/>
            <person name="Martino E."/>
            <person name="Morin E."/>
            <person name="Grelet G."/>
            <person name="Kuo A."/>
            <person name="Kohler A."/>
            <person name="Daghino S."/>
            <person name="Barry K."/>
            <person name="Choi C."/>
            <person name="Cichocki N."/>
            <person name="Clum A."/>
            <person name="Copeland A."/>
            <person name="Hainaut M."/>
            <person name="Haridas S."/>
            <person name="Labutti K."/>
            <person name="Lindquist E."/>
            <person name="Lipzen A."/>
            <person name="Khouja H.-R."/>
            <person name="Murat C."/>
            <person name="Ohm R."/>
            <person name="Olson A."/>
            <person name="Spatafora J."/>
            <person name="Veneault-Fourrey C."/>
            <person name="Henrissat B."/>
            <person name="Grigoriev I."/>
            <person name="Martin F."/>
            <person name="Perotto S."/>
        </authorList>
    </citation>
    <scope>NUCLEOTIDE SEQUENCE [LARGE SCALE GENOMIC DNA]</scope>
    <source>
        <strain evidence="2 3">F</strain>
    </source>
</reference>
<dbReference type="InterPro" id="IPR010730">
    <property type="entry name" value="HET"/>
</dbReference>
<evidence type="ECO:0000313" key="3">
    <source>
        <dbReference type="Proteomes" id="UP000235786"/>
    </source>
</evidence>
<dbReference type="PANTHER" id="PTHR24148:SF64">
    <property type="entry name" value="HETEROKARYON INCOMPATIBILITY DOMAIN-CONTAINING PROTEIN"/>
    <property type="match status" value="1"/>
</dbReference>